<feature type="domain" description="DUF7015" evidence="2">
    <location>
        <begin position="176"/>
        <end position="277"/>
    </location>
</feature>
<protein>
    <submittedName>
        <fullName evidence="3">DUF1735 domain-containing protein</fullName>
    </submittedName>
</protein>
<keyword evidence="4" id="KW-1185">Reference proteome</keyword>
<comment type="caution">
    <text evidence="3">The sequence shown here is derived from an EMBL/GenBank/DDBJ whole genome shotgun (WGS) entry which is preliminary data.</text>
</comment>
<dbReference type="PROSITE" id="PS51257">
    <property type="entry name" value="PROKAR_LIPOPROTEIN"/>
    <property type="match status" value="1"/>
</dbReference>
<dbReference type="Pfam" id="PF08522">
    <property type="entry name" value="BT_3987-like_N"/>
    <property type="match status" value="1"/>
</dbReference>
<evidence type="ECO:0000313" key="3">
    <source>
        <dbReference type="EMBL" id="MCX3265268.1"/>
    </source>
</evidence>
<accession>A0A9X3DCQ0</accession>
<organism evidence="3 4">
    <name type="scientific">Pedobacter agri</name>
    <dbReference type="NCBI Taxonomy" id="454586"/>
    <lineage>
        <taxon>Bacteria</taxon>
        <taxon>Pseudomonadati</taxon>
        <taxon>Bacteroidota</taxon>
        <taxon>Sphingobacteriia</taxon>
        <taxon>Sphingobacteriales</taxon>
        <taxon>Sphingobacteriaceae</taxon>
        <taxon>Pedobacter</taxon>
    </lineage>
</organism>
<dbReference type="RefSeq" id="WP_157258895.1">
    <property type="nucleotide sequence ID" value="NZ_JAPJUH010000003.1"/>
</dbReference>
<dbReference type="AlphaFoldDB" id="A0A9X3DCQ0"/>
<dbReference type="EMBL" id="JAPJUH010000003">
    <property type="protein sequence ID" value="MCX3265268.1"/>
    <property type="molecule type" value="Genomic_DNA"/>
</dbReference>
<dbReference type="InterPro" id="IPR054281">
    <property type="entry name" value="DUF7015"/>
</dbReference>
<evidence type="ECO:0000313" key="4">
    <source>
        <dbReference type="Proteomes" id="UP001142592"/>
    </source>
</evidence>
<gene>
    <name evidence="3" type="ORF">OQZ29_10960</name>
</gene>
<dbReference type="Proteomes" id="UP001142592">
    <property type="component" value="Unassembled WGS sequence"/>
</dbReference>
<reference evidence="3" key="1">
    <citation type="submission" date="2022-11" db="EMBL/GenBank/DDBJ databases">
        <authorList>
            <person name="Graham C."/>
            <person name="Newman J.D."/>
        </authorList>
    </citation>
    <scope>NUCLEOTIDE SEQUENCE</scope>
    <source>
        <strain evidence="3">DSM 19486</strain>
    </source>
</reference>
<dbReference type="Pfam" id="PF22839">
    <property type="entry name" value="DUF7015"/>
    <property type="match status" value="1"/>
</dbReference>
<name>A0A9X3DCQ0_9SPHI</name>
<feature type="domain" description="BT-3987-like N-terminal" evidence="1">
    <location>
        <begin position="60"/>
        <end position="154"/>
    </location>
</feature>
<evidence type="ECO:0000259" key="2">
    <source>
        <dbReference type="Pfam" id="PF22839"/>
    </source>
</evidence>
<proteinExistence type="predicted"/>
<evidence type="ECO:0000259" key="1">
    <source>
        <dbReference type="Pfam" id="PF08522"/>
    </source>
</evidence>
<dbReference type="InterPro" id="IPR013728">
    <property type="entry name" value="BT_3987-like_N"/>
</dbReference>
<sequence length="280" mass="30141">MKTYKIYLAMMIMFFGISSCTKEDGIYAENGSSGIIELADLVARASSTAYATSSKSLAAQAEVDCPIVVNYTGADAAPEDVTVTLAFDPTIVSTMTTTAVPLTVLDVSLYTVPTYTVVIPKGEKKATMHIKVKTAAFDFTKNYALGIIIKSSSAGTISGNYGKGLFRIIAKNDYDGVYAYKTSAATSLLPNRSVSTKLVTIGQYTVQIDPGLLSNYTNVVTYTVDPVTNLVTVTCPSLGVQTPQDTRSNWNPTTKVMTVFWKQANGARTFEETFTYTGSR</sequence>
<dbReference type="Gene3D" id="2.60.40.1740">
    <property type="entry name" value="hypothetical protein (bacova_03559)"/>
    <property type="match status" value="1"/>
</dbReference>